<dbReference type="KEGG" id="mox:DAMO_1262"/>
<organism evidence="1 2">
    <name type="scientific">Methylomirabilis oxygeniifera</name>
    <dbReference type="NCBI Taxonomy" id="671143"/>
    <lineage>
        <taxon>Bacteria</taxon>
        <taxon>Candidatus Methylomirabilota</taxon>
        <taxon>Candidatus Methylomirabilia</taxon>
        <taxon>Candidatus Methylomirabilales</taxon>
        <taxon>Candidatus Methylomirabilaceae</taxon>
        <taxon>Candidatus Methylomirabilis</taxon>
    </lineage>
</organism>
<proteinExistence type="predicted"/>
<evidence type="ECO:0000313" key="1">
    <source>
        <dbReference type="EMBL" id="CBE68322.1"/>
    </source>
</evidence>
<dbReference type="EMBL" id="FP565575">
    <property type="protein sequence ID" value="CBE68322.1"/>
    <property type="molecule type" value="Genomic_DNA"/>
</dbReference>
<dbReference type="HOGENOM" id="CLU_2506566_0_0_0"/>
<protein>
    <submittedName>
        <fullName evidence="1">Uncharacterized protein</fullName>
    </submittedName>
</protein>
<dbReference type="AlphaFoldDB" id="D5MEZ3"/>
<dbReference type="Proteomes" id="UP000006898">
    <property type="component" value="Chromosome"/>
</dbReference>
<sequence>MWGEVFVLAHWTAGRIAEPGSVFEAITAIITGRRMNKQAEWTGYSASDMLEVIDDHLFGHHEVPGQLIQRPLAVAKHRHDLLPPR</sequence>
<evidence type="ECO:0000313" key="2">
    <source>
        <dbReference type="Proteomes" id="UP000006898"/>
    </source>
</evidence>
<name>D5MEZ3_METO1</name>
<gene>
    <name evidence="1" type="ORF">DAMO_1262</name>
</gene>
<accession>D5MEZ3</accession>
<reference evidence="1 2" key="1">
    <citation type="journal article" date="2010" name="Nature">
        <title>Nitrite-driven anaerobic methane oxidation by oxygenic bacteria.</title>
        <authorList>
            <person name="Ettwig K.F."/>
            <person name="Butler M.K."/>
            <person name="Le Paslier D."/>
            <person name="Pelletier E."/>
            <person name="Mangenot S."/>
            <person name="Kuypers M.M.M."/>
            <person name="Schreiber F."/>
            <person name="Dutilh B.E."/>
            <person name="Zedelius J."/>
            <person name="de Beer D."/>
            <person name="Gloerich J."/>
            <person name="Wessels H.J.C.T."/>
            <person name="van Allen T."/>
            <person name="Luesken F."/>
            <person name="Wu M."/>
            <person name="van de Pas-Schoonen K.T."/>
            <person name="Op den Camp H.J.M."/>
            <person name="Janssen-Megens E.M."/>
            <person name="Francoijs K-J."/>
            <person name="Stunnenberg H."/>
            <person name="Weissenbach J."/>
            <person name="Jetten M.S.M."/>
            <person name="Strous M."/>
        </authorList>
    </citation>
    <scope>NUCLEOTIDE SEQUENCE [LARGE SCALE GENOMIC DNA]</scope>
</reference>